<keyword evidence="2" id="KW-0808">Transferase</keyword>
<keyword evidence="4" id="KW-0819">tRNA processing</keyword>
<dbReference type="Pfam" id="PF03942">
    <property type="entry name" value="DTW"/>
    <property type="match status" value="1"/>
</dbReference>
<dbReference type="AlphaFoldDB" id="A0A106C0F4"/>
<evidence type="ECO:0000259" key="6">
    <source>
        <dbReference type="SMART" id="SM01144"/>
    </source>
</evidence>
<protein>
    <recommendedName>
        <fullName evidence="1">tRNA-uridine aminocarboxypropyltransferase</fullName>
        <ecNumber evidence="1">2.5.1.25</ecNumber>
    </recommendedName>
</protein>
<dbReference type="PANTHER" id="PTHR21392">
    <property type="entry name" value="TRNA-URIDINE AMINOCARBOXYPROPYLTRANSFERASE 2"/>
    <property type="match status" value="1"/>
</dbReference>
<organism evidence="7">
    <name type="scientific">Shewanella frigidimarina</name>
    <dbReference type="NCBI Taxonomy" id="56812"/>
    <lineage>
        <taxon>Bacteria</taxon>
        <taxon>Pseudomonadati</taxon>
        <taxon>Pseudomonadota</taxon>
        <taxon>Gammaproteobacteria</taxon>
        <taxon>Alteromonadales</taxon>
        <taxon>Shewanellaceae</taxon>
        <taxon>Shewanella</taxon>
    </lineage>
</organism>
<name>A0A106C0F4_SHEFR</name>
<dbReference type="Proteomes" id="UP000055702">
    <property type="component" value="Unassembled WGS sequence"/>
</dbReference>
<gene>
    <name evidence="7" type="ORF">AWJ07_05170</name>
</gene>
<dbReference type="GO" id="GO:0008033">
    <property type="term" value="P:tRNA processing"/>
    <property type="evidence" value="ECO:0007669"/>
    <property type="project" value="UniProtKB-KW"/>
</dbReference>
<evidence type="ECO:0000256" key="2">
    <source>
        <dbReference type="ARBA" id="ARBA00022679"/>
    </source>
</evidence>
<evidence type="ECO:0000256" key="3">
    <source>
        <dbReference type="ARBA" id="ARBA00022691"/>
    </source>
</evidence>
<feature type="domain" description="DTW" evidence="6">
    <location>
        <begin position="2"/>
        <end position="189"/>
    </location>
</feature>
<evidence type="ECO:0000313" key="7">
    <source>
        <dbReference type="EMBL" id="KVX01966.1"/>
    </source>
</evidence>
<accession>A0A106C0F4</accession>
<reference evidence="7 8" key="1">
    <citation type="submission" date="2016-01" db="EMBL/GenBank/DDBJ databases">
        <title>Draft genome of the antarctic isolate Shewanella frigidimarina Ag06-30.</title>
        <authorList>
            <person name="Parmeciano Di Noto G."/>
            <person name="Vazquez S."/>
            <person name="Mac Cormack W."/>
            <person name="Iriarte A."/>
            <person name="Quiroga C."/>
        </authorList>
    </citation>
    <scope>NUCLEOTIDE SEQUENCE [LARGE SCALE GENOMIC DNA]</scope>
    <source>
        <strain evidence="7 8">Ag06-30</strain>
    </source>
</reference>
<dbReference type="RefSeq" id="WP_059745844.1">
    <property type="nucleotide sequence ID" value="NZ_LRDC01000018.1"/>
</dbReference>
<proteinExistence type="inferred from homology"/>
<comment type="similarity">
    <text evidence="5">Belongs to the TDD superfamily. DTWD2 family.</text>
</comment>
<comment type="caution">
    <text evidence="7">The sequence shown here is derived from an EMBL/GenBank/DDBJ whole genome shotgun (WGS) entry which is preliminary data.</text>
</comment>
<dbReference type="SMART" id="SM01144">
    <property type="entry name" value="DTW"/>
    <property type="match status" value="1"/>
</dbReference>
<dbReference type="EC" id="2.5.1.25" evidence="1"/>
<evidence type="ECO:0000256" key="1">
    <source>
        <dbReference type="ARBA" id="ARBA00012386"/>
    </source>
</evidence>
<dbReference type="InterPro" id="IPR039262">
    <property type="entry name" value="DTWD2/TAPT"/>
</dbReference>
<dbReference type="InterPro" id="IPR005636">
    <property type="entry name" value="DTW"/>
</dbReference>
<evidence type="ECO:0000313" key="8">
    <source>
        <dbReference type="Proteomes" id="UP000055702"/>
    </source>
</evidence>
<evidence type="ECO:0000256" key="4">
    <source>
        <dbReference type="ARBA" id="ARBA00022694"/>
    </source>
</evidence>
<dbReference type="PANTHER" id="PTHR21392:SF0">
    <property type="entry name" value="TRNA-URIDINE AMINOCARBOXYPROPYLTRANSFERASE 2"/>
    <property type="match status" value="1"/>
</dbReference>
<keyword evidence="3" id="KW-0949">S-adenosyl-L-methionine</keyword>
<dbReference type="EMBL" id="LRDC01000018">
    <property type="protein sequence ID" value="KVX01966.1"/>
    <property type="molecule type" value="Genomic_DNA"/>
</dbReference>
<sequence length="203" mass="22734">MSRSYCIHCQYPQSACVCHALNPVTSNTEVVVMQHPSEVDHAKNTVRLLKLVMPQMKIYVGESAADFIELQHYLAAQTKPIYVVYPNEHSQTVAEAGASEAAIIILVDGTWRKAYRMLQLNPWLLNYPSLHLECEDESQYIIRKAKRSDSLSTVEAVAHTLIALNPAADIAPIFAVFNAMVQHKLTAMPALIRERYNGDKIKG</sequence>
<evidence type="ECO:0000256" key="5">
    <source>
        <dbReference type="ARBA" id="ARBA00034489"/>
    </source>
</evidence>
<dbReference type="GO" id="GO:0016432">
    <property type="term" value="F:tRNA-uridine aminocarboxypropyltransferase activity"/>
    <property type="evidence" value="ECO:0007669"/>
    <property type="project" value="UniProtKB-EC"/>
</dbReference>